<evidence type="ECO:0000256" key="8">
    <source>
        <dbReference type="ARBA" id="ARBA00022723"/>
    </source>
</evidence>
<dbReference type="PROSITE" id="PS51873">
    <property type="entry name" value="TRIAD"/>
    <property type="match status" value="1"/>
</dbReference>
<comment type="function">
    <text evidence="3">Might act as an E3 ubiquitin-protein ligase, or as part of E3 complex, which accepts ubiquitin from specific E2 ubiquitin-conjugating enzymes and then transfers it to substrates.</text>
</comment>
<evidence type="ECO:0000256" key="11">
    <source>
        <dbReference type="ARBA" id="ARBA00022786"/>
    </source>
</evidence>
<evidence type="ECO:0000256" key="2">
    <source>
        <dbReference type="ARBA" id="ARBA00001947"/>
    </source>
</evidence>
<comment type="cofactor">
    <cofactor evidence="2">
        <name>Zn(2+)</name>
        <dbReference type="ChEBI" id="CHEBI:29105"/>
    </cofactor>
</comment>
<evidence type="ECO:0000256" key="6">
    <source>
        <dbReference type="ARBA" id="ARBA00012251"/>
    </source>
</evidence>
<comment type="catalytic activity">
    <reaction evidence="1">
        <text>[E2 ubiquitin-conjugating enzyme]-S-ubiquitinyl-L-cysteine + [acceptor protein]-L-lysine = [E2 ubiquitin-conjugating enzyme]-L-cysteine + [acceptor protein]-N(6)-ubiquitinyl-L-lysine.</text>
        <dbReference type="EC" id="2.3.2.31"/>
    </reaction>
</comment>
<keyword evidence="12" id="KW-0862">Zinc</keyword>
<gene>
    <name evidence="16" type="primary">ARI5</name>
    <name evidence="16" type="ORF">SDJN03_21790</name>
</gene>
<dbReference type="AlphaFoldDB" id="A0AAV6MKF3"/>
<keyword evidence="8" id="KW-0479">Metal-binding</keyword>
<evidence type="ECO:0000259" key="15">
    <source>
        <dbReference type="PROSITE" id="PS51873"/>
    </source>
</evidence>
<feature type="domain" description="RING-type" evidence="15">
    <location>
        <begin position="70"/>
        <end position="284"/>
    </location>
</feature>
<evidence type="ECO:0000256" key="4">
    <source>
        <dbReference type="ARBA" id="ARBA00004906"/>
    </source>
</evidence>
<dbReference type="EC" id="2.3.2.31" evidence="6"/>
<dbReference type="InterPro" id="IPR031127">
    <property type="entry name" value="E3_UB_ligase_RBR"/>
</dbReference>
<comment type="pathway">
    <text evidence="4">Protein modification; protein ubiquitination.</text>
</comment>
<dbReference type="InterPro" id="IPR044066">
    <property type="entry name" value="TRIAD_supradom"/>
</dbReference>
<dbReference type="Pfam" id="PF01485">
    <property type="entry name" value="IBR"/>
    <property type="match status" value="1"/>
</dbReference>
<evidence type="ECO:0000256" key="5">
    <source>
        <dbReference type="ARBA" id="ARBA00005884"/>
    </source>
</evidence>
<dbReference type="GO" id="GO:0016567">
    <property type="term" value="P:protein ubiquitination"/>
    <property type="evidence" value="ECO:0007669"/>
    <property type="project" value="InterPro"/>
</dbReference>
<dbReference type="InterPro" id="IPR002867">
    <property type="entry name" value="IBR_dom"/>
</dbReference>
<dbReference type="EMBL" id="JAGKQH010000014">
    <property type="protein sequence ID" value="KAG6581788.1"/>
    <property type="molecule type" value="Genomic_DNA"/>
</dbReference>
<evidence type="ECO:0000256" key="1">
    <source>
        <dbReference type="ARBA" id="ARBA00001798"/>
    </source>
</evidence>
<evidence type="ECO:0000256" key="10">
    <source>
        <dbReference type="ARBA" id="ARBA00022771"/>
    </source>
</evidence>
<feature type="domain" description="RING-type" evidence="14">
    <location>
        <begin position="74"/>
        <end position="121"/>
    </location>
</feature>
<dbReference type="PROSITE" id="PS50089">
    <property type="entry name" value="ZF_RING_2"/>
    <property type="match status" value="1"/>
</dbReference>
<dbReference type="InterPro" id="IPR001841">
    <property type="entry name" value="Znf_RING"/>
</dbReference>
<proteinExistence type="inferred from homology"/>
<evidence type="ECO:0000256" key="12">
    <source>
        <dbReference type="ARBA" id="ARBA00022833"/>
    </source>
</evidence>
<dbReference type="FunFam" id="3.30.40.10:FF:000230">
    <property type="entry name" value="RBR-type E3 ubiquitin transferase"/>
    <property type="match status" value="1"/>
</dbReference>
<dbReference type="GO" id="GO:0061630">
    <property type="term" value="F:ubiquitin protein ligase activity"/>
    <property type="evidence" value="ECO:0007669"/>
    <property type="project" value="UniProtKB-EC"/>
</dbReference>
<comment type="similarity">
    <text evidence="5">Belongs to the RBR family. Ariadne subfamily.</text>
</comment>
<evidence type="ECO:0000256" key="3">
    <source>
        <dbReference type="ARBA" id="ARBA00003976"/>
    </source>
</evidence>
<keyword evidence="10 13" id="KW-0863">Zinc-finger</keyword>
<dbReference type="PROSITE" id="PS00518">
    <property type="entry name" value="ZF_RING_1"/>
    <property type="match status" value="1"/>
</dbReference>
<keyword evidence="9" id="KW-0677">Repeat</keyword>
<dbReference type="CDD" id="cd22582">
    <property type="entry name" value="BRcat_RBR_unk"/>
    <property type="match status" value="1"/>
</dbReference>
<sequence length="284" mass="31491">MAVDASSSHGSSLSVDDIYFSVLHEHQSVFPISDEIFAEELQLQESIASSLFTSTIMSSKPSPNSESSGSTTLCTICTDTKSASEMFTSTGCSHTFCADCISKHIAAKLEDSMAVKCPEPKCAAVLEPEMCDSFVPKEVLERWGDALLKAMLLKWKMVYCPFKDCSAGMVDEEDMEAVECPECWRMFCAKCGVGWHGDMNCTEFQRLLKNGGVDREEEMTMKLADERKWKRCPHCKILVEKIEGADRNFATAVELSGMATMHVRPQLMNVQSIDVDLHPPVVLN</sequence>
<dbReference type="InterPro" id="IPR018957">
    <property type="entry name" value="Znf_C3HC4_RING-type"/>
</dbReference>
<protein>
    <recommendedName>
        <fullName evidence="6">RBR-type E3 ubiquitin transferase</fullName>
        <ecNumber evidence="6">2.3.2.31</ecNumber>
    </recommendedName>
</protein>
<dbReference type="SMART" id="SM00647">
    <property type="entry name" value="IBR"/>
    <property type="match status" value="1"/>
</dbReference>
<evidence type="ECO:0000259" key="14">
    <source>
        <dbReference type="PROSITE" id="PS50089"/>
    </source>
</evidence>
<feature type="non-terminal residue" evidence="16">
    <location>
        <position position="1"/>
    </location>
</feature>
<dbReference type="InterPro" id="IPR017907">
    <property type="entry name" value="Znf_RING_CS"/>
</dbReference>
<evidence type="ECO:0000256" key="9">
    <source>
        <dbReference type="ARBA" id="ARBA00022737"/>
    </source>
</evidence>
<dbReference type="PANTHER" id="PTHR11685">
    <property type="entry name" value="RBR FAMILY RING FINGER AND IBR DOMAIN-CONTAINING"/>
    <property type="match status" value="1"/>
</dbReference>
<dbReference type="GO" id="GO:0008270">
    <property type="term" value="F:zinc ion binding"/>
    <property type="evidence" value="ECO:0007669"/>
    <property type="project" value="UniProtKB-KW"/>
</dbReference>
<name>A0AAV6MKF3_9ROSI</name>
<evidence type="ECO:0000313" key="17">
    <source>
        <dbReference type="Proteomes" id="UP000685013"/>
    </source>
</evidence>
<dbReference type="Pfam" id="PF00097">
    <property type="entry name" value="zf-C3HC4"/>
    <property type="match status" value="1"/>
</dbReference>
<dbReference type="Proteomes" id="UP000685013">
    <property type="component" value="Chromosome 14"/>
</dbReference>
<evidence type="ECO:0000313" key="16">
    <source>
        <dbReference type="EMBL" id="KAG6581788.1"/>
    </source>
</evidence>
<reference evidence="16 17" key="1">
    <citation type="journal article" date="2021" name="Hortic Res">
        <title>The domestication of Cucurbita argyrosperma as revealed by the genome of its wild relative.</title>
        <authorList>
            <person name="Barrera-Redondo J."/>
            <person name="Sanchez-de la Vega G."/>
            <person name="Aguirre-Liguori J.A."/>
            <person name="Castellanos-Morales G."/>
            <person name="Gutierrez-Guerrero Y.T."/>
            <person name="Aguirre-Dugua X."/>
            <person name="Aguirre-Planter E."/>
            <person name="Tenaillon M.I."/>
            <person name="Lira-Saade R."/>
            <person name="Eguiarte L.E."/>
        </authorList>
    </citation>
    <scope>NUCLEOTIDE SEQUENCE [LARGE SCALE GENOMIC DNA]</scope>
    <source>
        <strain evidence="16">JBR-2021</strain>
    </source>
</reference>
<keyword evidence="17" id="KW-1185">Reference proteome</keyword>
<keyword evidence="11" id="KW-0833">Ubl conjugation pathway</keyword>
<accession>A0AAV6MKF3</accession>
<evidence type="ECO:0000256" key="7">
    <source>
        <dbReference type="ARBA" id="ARBA00022679"/>
    </source>
</evidence>
<comment type="caution">
    <text evidence="16">The sequence shown here is derived from an EMBL/GenBank/DDBJ whole genome shotgun (WGS) entry which is preliminary data.</text>
</comment>
<keyword evidence="7" id="KW-0808">Transferase</keyword>
<organism evidence="16 17">
    <name type="scientific">Cucurbita argyrosperma subsp. sororia</name>
    <dbReference type="NCBI Taxonomy" id="37648"/>
    <lineage>
        <taxon>Eukaryota</taxon>
        <taxon>Viridiplantae</taxon>
        <taxon>Streptophyta</taxon>
        <taxon>Embryophyta</taxon>
        <taxon>Tracheophyta</taxon>
        <taxon>Spermatophyta</taxon>
        <taxon>Magnoliopsida</taxon>
        <taxon>eudicotyledons</taxon>
        <taxon>Gunneridae</taxon>
        <taxon>Pentapetalae</taxon>
        <taxon>rosids</taxon>
        <taxon>fabids</taxon>
        <taxon>Cucurbitales</taxon>
        <taxon>Cucurbitaceae</taxon>
        <taxon>Cucurbiteae</taxon>
        <taxon>Cucurbita</taxon>
    </lineage>
</organism>
<evidence type="ECO:0000256" key="13">
    <source>
        <dbReference type="PROSITE-ProRule" id="PRU00175"/>
    </source>
</evidence>